<reference evidence="8" key="1">
    <citation type="journal article" date="2019" name="Int. J. Syst. Evol. Microbiol.">
        <title>The Global Catalogue of Microorganisms (GCM) 10K type strain sequencing project: providing services to taxonomists for standard genome sequencing and annotation.</title>
        <authorList>
            <consortium name="The Broad Institute Genomics Platform"/>
            <consortium name="The Broad Institute Genome Sequencing Center for Infectious Disease"/>
            <person name="Wu L."/>
            <person name="Ma J."/>
        </authorList>
    </citation>
    <scope>NUCLEOTIDE SEQUENCE [LARGE SCALE GENOMIC DNA]</scope>
    <source>
        <strain evidence="8">CGMCC 4.7371</strain>
    </source>
</reference>
<feature type="domain" description="Integral membrane bound transporter" evidence="6">
    <location>
        <begin position="203"/>
        <end position="326"/>
    </location>
</feature>
<keyword evidence="3 5" id="KW-1133">Transmembrane helix</keyword>
<feature type="transmembrane region" description="Helical" evidence="5">
    <location>
        <begin position="71"/>
        <end position="90"/>
    </location>
</feature>
<evidence type="ECO:0000313" key="7">
    <source>
        <dbReference type="EMBL" id="GGO86073.1"/>
    </source>
</evidence>
<evidence type="ECO:0000259" key="6">
    <source>
        <dbReference type="Pfam" id="PF13515"/>
    </source>
</evidence>
<dbReference type="InterPro" id="IPR049453">
    <property type="entry name" value="Memb_transporter_dom"/>
</dbReference>
<gene>
    <name evidence="7" type="ORF">GCM10011584_07550</name>
</gene>
<proteinExistence type="predicted"/>
<comment type="caution">
    <text evidence="7">The sequence shown here is derived from an EMBL/GenBank/DDBJ whole genome shotgun (WGS) entry which is preliminary data.</text>
</comment>
<dbReference type="Proteomes" id="UP000655410">
    <property type="component" value="Unassembled WGS sequence"/>
</dbReference>
<dbReference type="Pfam" id="PF13515">
    <property type="entry name" value="FUSC_2"/>
    <property type="match status" value="1"/>
</dbReference>
<feature type="transmembrane region" description="Helical" evidence="5">
    <location>
        <begin position="264"/>
        <end position="292"/>
    </location>
</feature>
<feature type="transmembrane region" description="Helical" evidence="5">
    <location>
        <begin position="96"/>
        <end position="114"/>
    </location>
</feature>
<feature type="transmembrane region" description="Helical" evidence="5">
    <location>
        <begin position="240"/>
        <end position="258"/>
    </location>
</feature>
<evidence type="ECO:0000256" key="2">
    <source>
        <dbReference type="ARBA" id="ARBA00022692"/>
    </source>
</evidence>
<name>A0ABQ2N885_9ACTN</name>
<evidence type="ECO:0000256" key="1">
    <source>
        <dbReference type="ARBA" id="ARBA00004141"/>
    </source>
</evidence>
<evidence type="ECO:0000256" key="3">
    <source>
        <dbReference type="ARBA" id="ARBA00022989"/>
    </source>
</evidence>
<protein>
    <recommendedName>
        <fullName evidence="6">Integral membrane bound transporter domain-containing protein</fullName>
    </recommendedName>
</protein>
<feature type="transmembrane region" description="Helical" evidence="5">
    <location>
        <begin position="21"/>
        <end position="37"/>
    </location>
</feature>
<evidence type="ECO:0000256" key="4">
    <source>
        <dbReference type="ARBA" id="ARBA00023136"/>
    </source>
</evidence>
<dbReference type="RefSeq" id="WP_188782609.1">
    <property type="nucleotide sequence ID" value="NZ_BMNI01000001.1"/>
</dbReference>
<feature type="transmembrane region" description="Helical" evidence="5">
    <location>
        <begin position="144"/>
        <end position="166"/>
    </location>
</feature>
<organism evidence="7 8">
    <name type="scientific">Nocardioides phosphati</name>
    <dbReference type="NCBI Taxonomy" id="1867775"/>
    <lineage>
        <taxon>Bacteria</taxon>
        <taxon>Bacillati</taxon>
        <taxon>Actinomycetota</taxon>
        <taxon>Actinomycetes</taxon>
        <taxon>Propionibacteriales</taxon>
        <taxon>Nocardioidaceae</taxon>
        <taxon>Nocardioides</taxon>
    </lineage>
</organism>
<comment type="subcellular location">
    <subcellularLocation>
        <location evidence="1">Membrane</location>
        <topology evidence="1">Multi-pass membrane protein</topology>
    </subcellularLocation>
</comment>
<evidence type="ECO:0000256" key="5">
    <source>
        <dbReference type="SAM" id="Phobius"/>
    </source>
</evidence>
<dbReference type="EMBL" id="BMNI01000001">
    <property type="protein sequence ID" value="GGO86073.1"/>
    <property type="molecule type" value="Genomic_DNA"/>
</dbReference>
<keyword evidence="4 5" id="KW-0472">Membrane</keyword>
<keyword evidence="2 5" id="KW-0812">Transmembrane</keyword>
<sequence length="353" mass="36158">MRSVTALGEARRRAMADWAHAARVSAGLVLPGLALVLAGRPELLIYAVFGSFAGMYGRAETRALRLLHQTQGALLLLTGTVVGITLAQVGADRPTVILAAVVFSIGGSLVADFFGLRPEGPFYGVFALGALAGMPTDLGSATSLSLIALASAALALVIGQLTAGPGRPEKSVVAIVREQRLRSRQGALAHAVRYAAAVALAGEAALLCGLEHVNWAIAGAAVTLAAADSRGRLLRGIHRVVGTIAGLVVTALVLAPGFTPRTLAVAVICLLFPTELFMAVNYALALSFFTPMIMLMTELAEPIGVGELVKDRALGTMLGVVIALAVSLVVRDLSPGAEASRAGAADRAIDSGS</sequence>
<keyword evidence="8" id="KW-1185">Reference proteome</keyword>
<evidence type="ECO:0000313" key="8">
    <source>
        <dbReference type="Proteomes" id="UP000655410"/>
    </source>
</evidence>
<accession>A0ABQ2N885</accession>